<keyword evidence="7 17" id="KW-0378">Hydrolase</keyword>
<evidence type="ECO:0000256" key="4">
    <source>
        <dbReference type="ARBA" id="ARBA00021581"/>
    </source>
</evidence>
<evidence type="ECO:0000256" key="6">
    <source>
        <dbReference type="ARBA" id="ARBA00022692"/>
    </source>
</evidence>
<keyword evidence="10 17" id="KW-1133">Transmembrane helix</keyword>
<evidence type="ECO:0000256" key="14">
    <source>
        <dbReference type="ARBA" id="ARBA00032707"/>
    </source>
</evidence>
<gene>
    <name evidence="17" type="primary">uppP</name>
    <name evidence="18" type="ORF">IAA06_08475</name>
</gene>
<dbReference type="GO" id="GO:0046677">
    <property type="term" value="P:response to antibiotic"/>
    <property type="evidence" value="ECO:0007669"/>
    <property type="project" value="UniProtKB-UniRule"/>
</dbReference>
<reference evidence="18" key="1">
    <citation type="journal article" date="2021" name="PeerJ">
        <title>Extensive microbial diversity within the chicken gut microbiome revealed by metagenomics and culture.</title>
        <authorList>
            <person name="Gilroy R."/>
            <person name="Ravi A."/>
            <person name="Getino M."/>
            <person name="Pursley I."/>
            <person name="Horton D.L."/>
            <person name="Alikhan N.F."/>
            <person name="Baker D."/>
            <person name="Gharbi K."/>
            <person name="Hall N."/>
            <person name="Watson M."/>
            <person name="Adriaenssens E.M."/>
            <person name="Foster-Nyarko E."/>
            <person name="Jarju S."/>
            <person name="Secka A."/>
            <person name="Antonio M."/>
            <person name="Oren A."/>
            <person name="Chaudhuri R.R."/>
            <person name="La Ragione R."/>
            <person name="Hildebrand F."/>
            <person name="Pallen M.J."/>
        </authorList>
    </citation>
    <scope>NUCLEOTIDE SEQUENCE</scope>
    <source>
        <strain evidence="18">ChiSjej1B19-5720</strain>
    </source>
</reference>
<evidence type="ECO:0000256" key="3">
    <source>
        <dbReference type="ARBA" id="ARBA00012374"/>
    </source>
</evidence>
<dbReference type="EC" id="3.6.1.27" evidence="3 17"/>
<evidence type="ECO:0000256" key="10">
    <source>
        <dbReference type="ARBA" id="ARBA00022989"/>
    </source>
</evidence>
<dbReference type="PANTHER" id="PTHR30622">
    <property type="entry name" value="UNDECAPRENYL-DIPHOSPHATASE"/>
    <property type="match status" value="1"/>
</dbReference>
<dbReference type="GO" id="GO:0050380">
    <property type="term" value="F:undecaprenyl-diphosphatase activity"/>
    <property type="evidence" value="ECO:0007669"/>
    <property type="project" value="UniProtKB-UniRule"/>
</dbReference>
<evidence type="ECO:0000256" key="1">
    <source>
        <dbReference type="ARBA" id="ARBA00004651"/>
    </source>
</evidence>
<dbReference type="EMBL" id="DWYZ01000158">
    <property type="protein sequence ID" value="HJB28814.1"/>
    <property type="molecule type" value="Genomic_DNA"/>
</dbReference>
<feature type="transmembrane region" description="Helical" evidence="17">
    <location>
        <begin position="213"/>
        <end position="233"/>
    </location>
</feature>
<feature type="transmembrane region" description="Helical" evidence="17">
    <location>
        <begin position="108"/>
        <end position="126"/>
    </location>
</feature>
<evidence type="ECO:0000256" key="11">
    <source>
        <dbReference type="ARBA" id="ARBA00023136"/>
    </source>
</evidence>
<dbReference type="Proteomes" id="UP000823842">
    <property type="component" value="Unassembled WGS sequence"/>
</dbReference>
<dbReference type="GO" id="GO:0009252">
    <property type="term" value="P:peptidoglycan biosynthetic process"/>
    <property type="evidence" value="ECO:0007669"/>
    <property type="project" value="UniProtKB-KW"/>
</dbReference>
<keyword evidence="13 17" id="KW-0961">Cell wall biogenesis/degradation</keyword>
<accession>A0A9D2RWS6</accession>
<evidence type="ECO:0000256" key="2">
    <source>
        <dbReference type="ARBA" id="ARBA00010621"/>
    </source>
</evidence>
<evidence type="ECO:0000256" key="17">
    <source>
        <dbReference type="HAMAP-Rule" id="MF_01006"/>
    </source>
</evidence>
<feature type="transmembrane region" description="Helical" evidence="17">
    <location>
        <begin position="48"/>
        <end position="66"/>
    </location>
</feature>
<comment type="similarity">
    <text evidence="2 17">Belongs to the UppP family.</text>
</comment>
<evidence type="ECO:0000256" key="15">
    <source>
        <dbReference type="ARBA" id="ARBA00032932"/>
    </source>
</evidence>
<comment type="function">
    <text evidence="17">Catalyzes the dephosphorylation of undecaprenyl diphosphate (UPP). Confers resistance to bacitracin.</text>
</comment>
<dbReference type="NCBIfam" id="TIGR00753">
    <property type="entry name" value="undec_PP_bacA"/>
    <property type="match status" value="1"/>
</dbReference>
<name>A0A9D2RWS6_9FIRM</name>
<feature type="transmembrane region" description="Helical" evidence="17">
    <location>
        <begin position="177"/>
        <end position="193"/>
    </location>
</feature>
<comment type="subcellular location">
    <subcellularLocation>
        <location evidence="1 17">Cell membrane</location>
        <topology evidence="1 17">Multi-pass membrane protein</topology>
    </subcellularLocation>
</comment>
<keyword evidence="8 17" id="KW-0133">Cell shape</keyword>
<feature type="transmembrane region" description="Helical" evidence="17">
    <location>
        <begin position="245"/>
        <end position="267"/>
    </location>
</feature>
<proteinExistence type="inferred from homology"/>
<organism evidence="18 19">
    <name type="scientific">Candidatus Blautia faecavium</name>
    <dbReference type="NCBI Taxonomy" id="2838487"/>
    <lineage>
        <taxon>Bacteria</taxon>
        <taxon>Bacillati</taxon>
        <taxon>Bacillota</taxon>
        <taxon>Clostridia</taxon>
        <taxon>Lachnospirales</taxon>
        <taxon>Lachnospiraceae</taxon>
        <taxon>Blautia</taxon>
    </lineage>
</organism>
<comment type="caution">
    <text evidence="18">The sequence shown here is derived from an EMBL/GenBank/DDBJ whole genome shotgun (WGS) entry which is preliminary data.</text>
</comment>
<evidence type="ECO:0000256" key="12">
    <source>
        <dbReference type="ARBA" id="ARBA00023251"/>
    </source>
</evidence>
<sequence>MNIIEILKAVLLGIVEGITEWLPISSTGHMILVDEFIKLNVSQEFKDFFLVAIQLGAILAVVVLYWSKLWPFCINKLSRQKAEAIARQPAVSRWILTFVERFCDKKKWILWFKILVACIPTIVIALPFNDYIEEKFNNYVVVAIALIVYGVFFIVIEDYNKKRKPSCTSLEKLSFKTAFLIGIFQVLSVIPGTSRSGSTIIGGILVGTSRTVAAEFTFFLAIPVMVGASLLKLVNFGFSFTANELIILGVGCGVAFIVSILAIKFLMSYIQKHDFKAFGVYRIVLGVLVIGYFVGKNLLG</sequence>
<evidence type="ECO:0000313" key="18">
    <source>
        <dbReference type="EMBL" id="HJB28814.1"/>
    </source>
</evidence>
<dbReference type="InterPro" id="IPR003824">
    <property type="entry name" value="UppP"/>
</dbReference>
<protein>
    <recommendedName>
        <fullName evidence="4 17">Undecaprenyl-diphosphatase</fullName>
        <ecNumber evidence="3 17">3.6.1.27</ecNumber>
    </recommendedName>
    <alternativeName>
        <fullName evidence="15 17">Bacitracin resistance protein</fullName>
    </alternativeName>
    <alternativeName>
        <fullName evidence="14 17">Undecaprenyl pyrophosphate phosphatase</fullName>
    </alternativeName>
</protein>
<dbReference type="GO" id="GO:0008360">
    <property type="term" value="P:regulation of cell shape"/>
    <property type="evidence" value="ECO:0007669"/>
    <property type="project" value="UniProtKB-KW"/>
</dbReference>
<dbReference type="AlphaFoldDB" id="A0A9D2RWS6"/>
<evidence type="ECO:0000256" key="13">
    <source>
        <dbReference type="ARBA" id="ARBA00023316"/>
    </source>
</evidence>
<feature type="transmembrane region" description="Helical" evidence="17">
    <location>
        <begin position="279"/>
        <end position="299"/>
    </location>
</feature>
<keyword evidence="6 17" id="KW-0812">Transmembrane</keyword>
<keyword evidence="12 17" id="KW-0046">Antibiotic resistance</keyword>
<dbReference type="HAMAP" id="MF_01006">
    <property type="entry name" value="Undec_diphosphatase"/>
    <property type="match status" value="1"/>
</dbReference>
<evidence type="ECO:0000313" key="19">
    <source>
        <dbReference type="Proteomes" id="UP000823842"/>
    </source>
</evidence>
<dbReference type="GO" id="GO:0071555">
    <property type="term" value="P:cell wall organization"/>
    <property type="evidence" value="ECO:0007669"/>
    <property type="project" value="UniProtKB-KW"/>
</dbReference>
<keyword evidence="9 17" id="KW-0573">Peptidoglycan synthesis</keyword>
<comment type="catalytic activity">
    <reaction evidence="16 17">
        <text>di-trans,octa-cis-undecaprenyl diphosphate + H2O = di-trans,octa-cis-undecaprenyl phosphate + phosphate + H(+)</text>
        <dbReference type="Rhea" id="RHEA:28094"/>
        <dbReference type="ChEBI" id="CHEBI:15377"/>
        <dbReference type="ChEBI" id="CHEBI:15378"/>
        <dbReference type="ChEBI" id="CHEBI:43474"/>
        <dbReference type="ChEBI" id="CHEBI:58405"/>
        <dbReference type="ChEBI" id="CHEBI:60392"/>
        <dbReference type="EC" id="3.6.1.27"/>
    </reaction>
</comment>
<reference evidence="18" key="2">
    <citation type="submission" date="2021-04" db="EMBL/GenBank/DDBJ databases">
        <authorList>
            <person name="Gilroy R."/>
        </authorList>
    </citation>
    <scope>NUCLEOTIDE SEQUENCE</scope>
    <source>
        <strain evidence="18">ChiSjej1B19-5720</strain>
    </source>
</reference>
<keyword evidence="11 17" id="KW-0472">Membrane</keyword>
<evidence type="ECO:0000256" key="16">
    <source>
        <dbReference type="ARBA" id="ARBA00047594"/>
    </source>
</evidence>
<evidence type="ECO:0000256" key="8">
    <source>
        <dbReference type="ARBA" id="ARBA00022960"/>
    </source>
</evidence>
<keyword evidence="5 17" id="KW-1003">Cell membrane</keyword>
<feature type="transmembrane region" description="Helical" evidence="17">
    <location>
        <begin position="138"/>
        <end position="156"/>
    </location>
</feature>
<evidence type="ECO:0000256" key="5">
    <source>
        <dbReference type="ARBA" id="ARBA00022475"/>
    </source>
</evidence>
<evidence type="ECO:0000256" key="7">
    <source>
        <dbReference type="ARBA" id="ARBA00022801"/>
    </source>
</evidence>
<dbReference type="NCBIfam" id="NF001390">
    <property type="entry name" value="PRK00281.1-4"/>
    <property type="match status" value="1"/>
</dbReference>
<dbReference type="GO" id="GO:0005886">
    <property type="term" value="C:plasma membrane"/>
    <property type="evidence" value="ECO:0007669"/>
    <property type="project" value="UniProtKB-SubCell"/>
</dbReference>
<dbReference type="Pfam" id="PF02673">
    <property type="entry name" value="BacA"/>
    <property type="match status" value="1"/>
</dbReference>
<comment type="miscellaneous">
    <text evidence="17">Bacitracin is thought to be involved in the inhibition of peptidoglycan synthesis by sequestering undecaprenyl diphosphate, thereby reducing the pool of lipid carrier available.</text>
</comment>
<evidence type="ECO:0000256" key="9">
    <source>
        <dbReference type="ARBA" id="ARBA00022984"/>
    </source>
</evidence>
<dbReference type="PANTHER" id="PTHR30622:SF3">
    <property type="entry name" value="UNDECAPRENYL-DIPHOSPHATASE"/>
    <property type="match status" value="1"/>
</dbReference>